<dbReference type="Proteomes" id="UP000011529">
    <property type="component" value="Unassembled WGS sequence"/>
</dbReference>
<name>M2B2R7_9BACT</name>
<feature type="region of interest" description="Disordered" evidence="1">
    <location>
        <begin position="29"/>
        <end position="49"/>
    </location>
</feature>
<reference evidence="2" key="1">
    <citation type="submission" date="2012-11" db="EMBL/GenBank/DDBJ databases">
        <title>Permanent draft genomes of Rhodopirellula europaea strain SH398 and 6C.</title>
        <authorList>
            <person name="Richter M."/>
            <person name="Richter-Heitmann T."/>
            <person name="Frank C."/>
            <person name="Harder J."/>
            <person name="Glockner F.O."/>
        </authorList>
    </citation>
    <scope>NUCLEOTIDE SEQUENCE</scope>
    <source>
        <strain evidence="2">6C</strain>
    </source>
</reference>
<accession>M2B2R7</accession>
<evidence type="ECO:0000313" key="2">
    <source>
        <dbReference type="EMBL" id="EMB16058.1"/>
    </source>
</evidence>
<dbReference type="EMBL" id="ANMO01000137">
    <property type="protein sequence ID" value="EMB16058.1"/>
    <property type="molecule type" value="Genomic_DNA"/>
</dbReference>
<comment type="caution">
    <text evidence="2">The sequence shown here is derived from an EMBL/GenBank/DDBJ whole genome shotgun (WGS) entry which is preliminary data.</text>
</comment>
<evidence type="ECO:0000313" key="3">
    <source>
        <dbReference type="Proteomes" id="UP000011529"/>
    </source>
</evidence>
<keyword evidence="3" id="KW-1185">Reference proteome</keyword>
<gene>
    <name evidence="2" type="ORF">RE6C_03224</name>
</gene>
<dbReference type="PATRIC" id="fig|1263867.3.peg.3444"/>
<protein>
    <submittedName>
        <fullName evidence="2">Uncharacterized protein</fullName>
    </submittedName>
</protein>
<dbReference type="AlphaFoldDB" id="M2B2R7"/>
<sequence>MHHLMHQNSEKDLKDTLVTLLSVIATTLADHSSGEIPHPEDSEDVWIAD</sequence>
<organism evidence="2 3">
    <name type="scientific">Rhodopirellula europaea 6C</name>
    <dbReference type="NCBI Taxonomy" id="1263867"/>
    <lineage>
        <taxon>Bacteria</taxon>
        <taxon>Pseudomonadati</taxon>
        <taxon>Planctomycetota</taxon>
        <taxon>Planctomycetia</taxon>
        <taxon>Pirellulales</taxon>
        <taxon>Pirellulaceae</taxon>
        <taxon>Rhodopirellula</taxon>
    </lineage>
</organism>
<proteinExistence type="predicted"/>
<reference evidence="2" key="2">
    <citation type="journal article" date="2013" name="Mar. Genomics">
        <title>Expression of sulfatases in Rhodopirellula baltica and the diversity of sulfatases in the genus Rhodopirellula.</title>
        <authorList>
            <person name="Wegner C.E."/>
            <person name="Richter-Heitmann T."/>
            <person name="Klindworth A."/>
            <person name="Klockow C."/>
            <person name="Richter M."/>
            <person name="Achstetter T."/>
            <person name="Glockner F.O."/>
            <person name="Harder J."/>
        </authorList>
    </citation>
    <scope>NUCLEOTIDE SEQUENCE [LARGE SCALE GENOMIC DNA]</scope>
    <source>
        <strain evidence="2">6C</strain>
    </source>
</reference>
<evidence type="ECO:0000256" key="1">
    <source>
        <dbReference type="SAM" id="MobiDB-lite"/>
    </source>
</evidence>